<evidence type="ECO:0000313" key="4">
    <source>
        <dbReference type="EMBL" id="RMU79786.1"/>
    </source>
</evidence>
<keyword evidence="3" id="KW-0233">DNA recombination</keyword>
<organism evidence="4 5">
    <name type="scientific">Pseudomonas syringae pv. aptata</name>
    <dbReference type="NCBI Taxonomy" id="83167"/>
    <lineage>
        <taxon>Bacteria</taxon>
        <taxon>Pseudomonadati</taxon>
        <taxon>Pseudomonadota</taxon>
        <taxon>Gammaproteobacteria</taxon>
        <taxon>Pseudomonadales</taxon>
        <taxon>Pseudomonadaceae</taxon>
        <taxon>Pseudomonas</taxon>
        <taxon>Pseudomonas syringae</taxon>
    </lineage>
</organism>
<gene>
    <name evidence="4" type="ORF">ALP24_03331</name>
</gene>
<keyword evidence="1" id="KW-0229">DNA integration</keyword>
<dbReference type="Gene3D" id="1.10.443.10">
    <property type="entry name" value="Intergrase catalytic core"/>
    <property type="match status" value="1"/>
</dbReference>
<dbReference type="EMBL" id="RBUF01000024">
    <property type="protein sequence ID" value="RMU79786.1"/>
    <property type="molecule type" value="Genomic_DNA"/>
</dbReference>
<dbReference type="InterPro" id="IPR050090">
    <property type="entry name" value="Tyrosine_recombinase_XerCD"/>
</dbReference>
<comment type="caution">
    <text evidence="4">The sequence shown here is derived from an EMBL/GenBank/DDBJ whole genome shotgun (WGS) entry which is preliminary data.</text>
</comment>
<dbReference type="InterPro" id="IPR011010">
    <property type="entry name" value="DNA_brk_join_enz"/>
</dbReference>
<dbReference type="GO" id="GO:0003677">
    <property type="term" value="F:DNA binding"/>
    <property type="evidence" value="ECO:0007669"/>
    <property type="project" value="UniProtKB-KW"/>
</dbReference>
<dbReference type="CDD" id="cd00397">
    <property type="entry name" value="DNA_BRE_C"/>
    <property type="match status" value="1"/>
</dbReference>
<name>A0A3M5XA50_PSEAP</name>
<dbReference type="AlphaFoldDB" id="A0A3M5XA50"/>
<dbReference type="InterPro" id="IPR013762">
    <property type="entry name" value="Integrase-like_cat_sf"/>
</dbReference>
<dbReference type="PANTHER" id="PTHR30349">
    <property type="entry name" value="PHAGE INTEGRASE-RELATED"/>
    <property type="match status" value="1"/>
</dbReference>
<reference evidence="4 5" key="1">
    <citation type="submission" date="2018-08" db="EMBL/GenBank/DDBJ databases">
        <title>Recombination of ecologically and evolutionarily significant loci maintains genetic cohesion in the Pseudomonas syringae species complex.</title>
        <authorList>
            <person name="Dillon M."/>
            <person name="Thakur S."/>
            <person name="Almeida R.N.D."/>
            <person name="Weir B.S."/>
            <person name="Guttman D.S."/>
        </authorList>
    </citation>
    <scope>NUCLEOTIDE SEQUENCE [LARGE SCALE GENOMIC DNA]</scope>
    <source>
        <strain evidence="4 5">ICMP 11935</strain>
    </source>
</reference>
<dbReference type="SUPFAM" id="SSF56349">
    <property type="entry name" value="DNA breaking-rejoining enzymes"/>
    <property type="match status" value="1"/>
</dbReference>
<evidence type="ECO:0000256" key="1">
    <source>
        <dbReference type="ARBA" id="ARBA00022908"/>
    </source>
</evidence>
<proteinExistence type="predicted"/>
<dbReference type="Gene3D" id="1.10.150.130">
    <property type="match status" value="1"/>
</dbReference>
<dbReference type="Proteomes" id="UP000274315">
    <property type="component" value="Unassembled WGS sequence"/>
</dbReference>
<keyword evidence="2" id="KW-0238">DNA-binding</keyword>
<sequence length="420" mass="48147">MPTIETITFELHSLSEFAPKPKWIQSEHGKVEQLPQIFWTDGRPWREVNAWLCTLASNRSSDIKTVQSKAAALLSYAKWLETNLVSWMEIHGRRDDRCIIRYRGALIMARQRGDAAASTVSSRIRVIRQFYAWVIDNRLITLSTPLWREKKIQIRFTDQFGFGRSKDVITTDLAIPYRGRNDPDLEDGLWPVSTGDRERILDCARDHAPYEIYLMLLLGFHTGMRIQSIGDLKVRTILNAVRHPLQELVSTIHIGPGARPTVATKYGITGRIEIPTSLVDELLRYSMSVERLTRAARALDENQDLLFITTRGNRYSRHDRNTSGAINTAMNALRKHGKRLGINALLDFKFHQSRATYATEHATFALHIDPSGAIDMVRRNLLHKDEATTMKYIRFVKQSPVIADISNKYTKLFLGRYNEA</sequence>
<evidence type="ECO:0000256" key="3">
    <source>
        <dbReference type="ARBA" id="ARBA00023172"/>
    </source>
</evidence>
<dbReference type="GO" id="GO:0006310">
    <property type="term" value="P:DNA recombination"/>
    <property type="evidence" value="ECO:0007669"/>
    <property type="project" value="UniProtKB-KW"/>
</dbReference>
<protein>
    <submittedName>
        <fullName evidence="4">Uncharacterized protein</fullName>
    </submittedName>
</protein>
<dbReference type="GO" id="GO:0015074">
    <property type="term" value="P:DNA integration"/>
    <property type="evidence" value="ECO:0007669"/>
    <property type="project" value="UniProtKB-KW"/>
</dbReference>
<dbReference type="InterPro" id="IPR010998">
    <property type="entry name" value="Integrase_recombinase_N"/>
</dbReference>
<dbReference type="PANTHER" id="PTHR30349:SF64">
    <property type="entry name" value="PROPHAGE INTEGRASE INTD-RELATED"/>
    <property type="match status" value="1"/>
</dbReference>
<accession>A0A3M5XA50</accession>
<evidence type="ECO:0000256" key="2">
    <source>
        <dbReference type="ARBA" id="ARBA00023125"/>
    </source>
</evidence>
<evidence type="ECO:0000313" key="5">
    <source>
        <dbReference type="Proteomes" id="UP000274315"/>
    </source>
</evidence>